<dbReference type="PANTHER" id="PTHR12677">
    <property type="entry name" value="GOLGI APPARATUS MEMBRANE PROTEIN TVP38-RELATED"/>
    <property type="match status" value="1"/>
</dbReference>
<dbReference type="Proteomes" id="UP000027037">
    <property type="component" value="Unassembled WGS sequence"/>
</dbReference>
<evidence type="ECO:0000256" key="3">
    <source>
        <dbReference type="ARBA" id="ARBA00022692"/>
    </source>
</evidence>
<dbReference type="PATRIC" id="fig|1280946.3.peg.564"/>
<feature type="domain" description="VTT" evidence="7">
    <location>
        <begin position="76"/>
        <end position="192"/>
    </location>
</feature>
<dbReference type="PANTHER" id="PTHR12677:SF59">
    <property type="entry name" value="GOLGI APPARATUS MEMBRANE PROTEIN TVP38-RELATED"/>
    <property type="match status" value="1"/>
</dbReference>
<name>A0A062UIH5_9PROT</name>
<dbReference type="RefSeq" id="WP_051601071.1">
    <property type="nucleotide sequence ID" value="NZ_AWFF01000024.1"/>
</dbReference>
<feature type="transmembrane region" description="Helical" evidence="6">
    <location>
        <begin position="59"/>
        <end position="86"/>
    </location>
</feature>
<evidence type="ECO:0000256" key="4">
    <source>
        <dbReference type="ARBA" id="ARBA00022989"/>
    </source>
</evidence>
<evidence type="ECO:0000313" key="8">
    <source>
        <dbReference type="EMBL" id="KCZ56389.1"/>
    </source>
</evidence>
<reference evidence="8 9" key="1">
    <citation type="journal article" date="2014" name="Antonie Van Leeuwenhoek">
        <title>Hyphomonas beringensis sp. nov. and Hyphomonas chukchiensis sp. nov., isolated from surface seawater of the Bering Sea and Chukchi Sea.</title>
        <authorList>
            <person name="Li C."/>
            <person name="Lai Q."/>
            <person name="Li G."/>
            <person name="Dong C."/>
            <person name="Wang J."/>
            <person name="Liao Y."/>
            <person name="Shao Z."/>
        </authorList>
    </citation>
    <scope>NUCLEOTIDE SEQUENCE [LARGE SCALE GENOMIC DNA]</scope>
    <source>
        <strain evidence="8 9">25B14_1</strain>
    </source>
</reference>
<comment type="similarity">
    <text evidence="6">Belongs to the TVP38/TMEM64 family.</text>
</comment>
<keyword evidence="2 6" id="KW-1003">Cell membrane</keyword>
<dbReference type="OrthoDB" id="9814092at2"/>
<comment type="caution">
    <text evidence="8">The sequence shown here is derived from an EMBL/GenBank/DDBJ whole genome shotgun (WGS) entry which is preliminary data.</text>
</comment>
<feature type="transmembrane region" description="Helical" evidence="6">
    <location>
        <begin position="169"/>
        <end position="191"/>
    </location>
</feature>
<evidence type="ECO:0000256" key="6">
    <source>
        <dbReference type="RuleBase" id="RU366058"/>
    </source>
</evidence>
<evidence type="ECO:0000256" key="5">
    <source>
        <dbReference type="ARBA" id="ARBA00023136"/>
    </source>
</evidence>
<evidence type="ECO:0000259" key="7">
    <source>
        <dbReference type="Pfam" id="PF09335"/>
    </source>
</evidence>
<organism evidence="8 9">
    <name type="scientific">Hyphomonas beringensis</name>
    <dbReference type="NCBI Taxonomy" id="1280946"/>
    <lineage>
        <taxon>Bacteria</taxon>
        <taxon>Pseudomonadati</taxon>
        <taxon>Pseudomonadota</taxon>
        <taxon>Alphaproteobacteria</taxon>
        <taxon>Hyphomonadales</taxon>
        <taxon>Hyphomonadaceae</taxon>
        <taxon>Hyphomonas</taxon>
    </lineage>
</organism>
<keyword evidence="5 6" id="KW-0472">Membrane</keyword>
<dbReference type="STRING" id="1280946.HY29_08845"/>
<evidence type="ECO:0000256" key="1">
    <source>
        <dbReference type="ARBA" id="ARBA00004651"/>
    </source>
</evidence>
<dbReference type="InterPro" id="IPR015414">
    <property type="entry name" value="TMEM64"/>
</dbReference>
<comment type="caution">
    <text evidence="6">Lacks conserved residue(s) required for the propagation of feature annotation.</text>
</comment>
<gene>
    <name evidence="8" type="ORF">HY29_08845</name>
</gene>
<evidence type="ECO:0000313" key="9">
    <source>
        <dbReference type="Proteomes" id="UP000027037"/>
    </source>
</evidence>
<dbReference type="Pfam" id="PF09335">
    <property type="entry name" value="VTT_dom"/>
    <property type="match status" value="1"/>
</dbReference>
<dbReference type="InterPro" id="IPR032816">
    <property type="entry name" value="VTT_dom"/>
</dbReference>
<dbReference type="eggNOG" id="COG0398">
    <property type="taxonomic scope" value="Bacteria"/>
</dbReference>
<feature type="transmembrane region" description="Helical" evidence="6">
    <location>
        <begin position="20"/>
        <end position="39"/>
    </location>
</feature>
<keyword evidence="3 6" id="KW-0812">Transmembrane</keyword>
<sequence>MDTQPAPRKVIDANAKRGAIIGLIALLVIVGLFAVGKMANIVDATALQTFMDNVASSPWALPAIVLLFVVGAFLGVPQFALVAIAVAAFGPWLGAFMAWIANMVSGAVTFYAGRLAGEKAFRRYAGETANRLSGFVGRNAMMTSAIVRNVPAGPALIVNMAFGVSHAKFLHYWAGLAVGIIPKIALIAFAGQSLFAAFKGNPLTAIAAAVAAIGVYIAIATYARARMRKSRQSVALIGQNEVDTSAQADDVTPYVE</sequence>
<keyword evidence="4 6" id="KW-1133">Transmembrane helix</keyword>
<comment type="subcellular location">
    <subcellularLocation>
        <location evidence="1 6">Cell membrane</location>
        <topology evidence="1 6">Multi-pass membrane protein</topology>
    </subcellularLocation>
</comment>
<feature type="transmembrane region" description="Helical" evidence="6">
    <location>
        <begin position="203"/>
        <end position="223"/>
    </location>
</feature>
<protein>
    <recommendedName>
        <fullName evidence="6">TVP38/TMEM64 family membrane protein</fullName>
    </recommendedName>
</protein>
<accession>A0A062UIH5</accession>
<dbReference type="GO" id="GO:0005886">
    <property type="term" value="C:plasma membrane"/>
    <property type="evidence" value="ECO:0007669"/>
    <property type="project" value="UniProtKB-SubCell"/>
</dbReference>
<proteinExistence type="inferred from homology"/>
<dbReference type="EMBL" id="AWFF01000024">
    <property type="protein sequence ID" value="KCZ56389.1"/>
    <property type="molecule type" value="Genomic_DNA"/>
</dbReference>
<keyword evidence="9" id="KW-1185">Reference proteome</keyword>
<dbReference type="AlphaFoldDB" id="A0A062UIH5"/>
<evidence type="ECO:0000256" key="2">
    <source>
        <dbReference type="ARBA" id="ARBA00022475"/>
    </source>
</evidence>